<dbReference type="Proteomes" id="UP000266915">
    <property type="component" value="Unassembled WGS sequence"/>
</dbReference>
<keyword evidence="1" id="KW-0732">Signal</keyword>
<organism evidence="2 3">
    <name type="scientific">Plantibacter flavus</name>
    <dbReference type="NCBI Taxonomy" id="150123"/>
    <lineage>
        <taxon>Bacteria</taxon>
        <taxon>Bacillati</taxon>
        <taxon>Actinomycetota</taxon>
        <taxon>Actinomycetes</taxon>
        <taxon>Micrococcales</taxon>
        <taxon>Microbacteriaceae</taxon>
        <taxon>Plantibacter</taxon>
    </lineage>
</organism>
<evidence type="ECO:0008006" key="4">
    <source>
        <dbReference type="Google" id="ProtNLM"/>
    </source>
</evidence>
<reference evidence="2 3" key="1">
    <citation type="submission" date="2018-11" db="EMBL/GenBank/DDBJ databases">
        <title>Sequencing the genomes of 1000 actinobacteria strains.</title>
        <authorList>
            <person name="Klenk H.-P."/>
        </authorList>
    </citation>
    <scope>NUCLEOTIDE SEQUENCE [LARGE SCALE GENOMIC DNA]</scope>
    <source>
        <strain evidence="2 3">DSM 14012</strain>
    </source>
</reference>
<dbReference type="AlphaFoldDB" id="A0A3N2C449"/>
<evidence type="ECO:0000313" key="3">
    <source>
        <dbReference type="Proteomes" id="UP000266915"/>
    </source>
</evidence>
<accession>A0A3N2C449</accession>
<dbReference type="EMBL" id="RKHL01000001">
    <property type="protein sequence ID" value="ROR82243.1"/>
    <property type="molecule type" value="Genomic_DNA"/>
</dbReference>
<sequence>MTNTRRSTGLAVLLTGLATLAGCSSPPQDEPPILLPPVAWEDGIAPSSPLESDPIVQAARTASASDAYSWNTGNFDFAQLNQTWQTDTIERNYRGYIQQTGPRFSFIFPGPPAWTPLSIETRPPTHTNRRLILRICGNSADWIAREDKSTTTGLFDRATATTGYFDIADNDDGTYTVVDRNYGGYGHGAFGSGERCDGSTIPVGRYRITPPFPRLPLTKAQKPPRYLDTTDD</sequence>
<evidence type="ECO:0000313" key="2">
    <source>
        <dbReference type="EMBL" id="ROR82243.1"/>
    </source>
</evidence>
<comment type="caution">
    <text evidence="2">The sequence shown here is derived from an EMBL/GenBank/DDBJ whole genome shotgun (WGS) entry which is preliminary data.</text>
</comment>
<dbReference type="PROSITE" id="PS51257">
    <property type="entry name" value="PROKAR_LIPOPROTEIN"/>
    <property type="match status" value="1"/>
</dbReference>
<protein>
    <recommendedName>
        <fullName evidence="4">Lipoprotein</fullName>
    </recommendedName>
</protein>
<feature type="signal peptide" evidence="1">
    <location>
        <begin position="1"/>
        <end position="21"/>
    </location>
</feature>
<proteinExistence type="predicted"/>
<keyword evidence="3" id="KW-1185">Reference proteome</keyword>
<feature type="chain" id="PRO_5038414736" description="Lipoprotein" evidence="1">
    <location>
        <begin position="22"/>
        <end position="232"/>
    </location>
</feature>
<name>A0A3N2C449_9MICO</name>
<gene>
    <name evidence="2" type="ORF">EDD42_2331</name>
</gene>
<dbReference type="RefSeq" id="WP_085513139.1">
    <property type="nucleotide sequence ID" value="NZ_FXAP01000005.1"/>
</dbReference>
<evidence type="ECO:0000256" key="1">
    <source>
        <dbReference type="SAM" id="SignalP"/>
    </source>
</evidence>